<dbReference type="EMBL" id="MU864355">
    <property type="protein sequence ID" value="KAK4192304.1"/>
    <property type="molecule type" value="Genomic_DNA"/>
</dbReference>
<keyword evidence="1" id="KW-1133">Transmembrane helix</keyword>
<feature type="transmembrane region" description="Helical" evidence="1">
    <location>
        <begin position="69"/>
        <end position="90"/>
    </location>
</feature>
<comment type="caution">
    <text evidence="3">The sequence shown here is derived from an EMBL/GenBank/DDBJ whole genome shotgun (WGS) entry which is preliminary data.</text>
</comment>
<keyword evidence="1" id="KW-0472">Membrane</keyword>
<dbReference type="AlphaFoldDB" id="A0AAN6X1K9"/>
<evidence type="ECO:0000313" key="3">
    <source>
        <dbReference type="EMBL" id="KAK4192304.1"/>
    </source>
</evidence>
<keyword evidence="1" id="KW-0812">Transmembrane</keyword>
<organism evidence="3 4">
    <name type="scientific">Podospora australis</name>
    <dbReference type="NCBI Taxonomy" id="1536484"/>
    <lineage>
        <taxon>Eukaryota</taxon>
        <taxon>Fungi</taxon>
        <taxon>Dikarya</taxon>
        <taxon>Ascomycota</taxon>
        <taxon>Pezizomycotina</taxon>
        <taxon>Sordariomycetes</taxon>
        <taxon>Sordariomycetidae</taxon>
        <taxon>Sordariales</taxon>
        <taxon>Podosporaceae</taxon>
        <taxon>Podospora</taxon>
    </lineage>
</organism>
<name>A0AAN6X1K9_9PEZI</name>
<reference evidence="3" key="2">
    <citation type="submission" date="2023-05" db="EMBL/GenBank/DDBJ databases">
        <authorList>
            <consortium name="Lawrence Berkeley National Laboratory"/>
            <person name="Steindorff A."/>
            <person name="Hensen N."/>
            <person name="Bonometti L."/>
            <person name="Westerberg I."/>
            <person name="Brannstrom I.O."/>
            <person name="Guillou S."/>
            <person name="Cros-Aarteil S."/>
            <person name="Calhoun S."/>
            <person name="Haridas S."/>
            <person name="Kuo A."/>
            <person name="Mondo S."/>
            <person name="Pangilinan J."/>
            <person name="Riley R."/>
            <person name="Labutti K."/>
            <person name="Andreopoulos B."/>
            <person name="Lipzen A."/>
            <person name="Chen C."/>
            <person name="Yanf M."/>
            <person name="Daum C."/>
            <person name="Ng V."/>
            <person name="Clum A."/>
            <person name="Ohm R."/>
            <person name="Martin F."/>
            <person name="Silar P."/>
            <person name="Natvig D."/>
            <person name="Lalanne C."/>
            <person name="Gautier V."/>
            <person name="Ament-Velasquez S.L."/>
            <person name="Kruys A."/>
            <person name="Hutchinson M.I."/>
            <person name="Powell A.J."/>
            <person name="Barry K."/>
            <person name="Miller A.N."/>
            <person name="Grigoriev I.V."/>
            <person name="Debuchy R."/>
            <person name="Gladieux P."/>
            <person name="Thoren M.H."/>
            <person name="Johannesson H."/>
        </authorList>
    </citation>
    <scope>NUCLEOTIDE SEQUENCE</scope>
    <source>
        <strain evidence="3">PSN309</strain>
    </source>
</reference>
<feature type="chain" id="PRO_5042835955" description="Dolichyl-diphosphooligosaccharide-protein glycosyltransferase subunit OST5" evidence="2">
    <location>
        <begin position="26"/>
        <end position="125"/>
    </location>
</feature>
<evidence type="ECO:0000256" key="1">
    <source>
        <dbReference type="SAM" id="Phobius"/>
    </source>
</evidence>
<sequence length="125" mass="14111">MQSGVACVLFSFFFYFFFVSWDALGKEAALSLFCRKNTRTQTTTTTDDTTTHTLYTSQHQNSELLFLPWPLSLLTVGLLVCSSSMFYFLFSLRAKENFLTPGMLFSCLLVSSLSSLIARVGWRGV</sequence>
<keyword evidence="4" id="KW-1185">Reference proteome</keyword>
<gene>
    <name evidence="3" type="ORF">QBC35DRAFT_246146</name>
</gene>
<accession>A0AAN6X1K9</accession>
<evidence type="ECO:0000313" key="4">
    <source>
        <dbReference type="Proteomes" id="UP001302126"/>
    </source>
</evidence>
<evidence type="ECO:0000256" key="2">
    <source>
        <dbReference type="SAM" id="SignalP"/>
    </source>
</evidence>
<proteinExistence type="predicted"/>
<reference evidence="3" key="1">
    <citation type="journal article" date="2023" name="Mol. Phylogenet. Evol.">
        <title>Genome-scale phylogeny and comparative genomics of the fungal order Sordariales.</title>
        <authorList>
            <person name="Hensen N."/>
            <person name="Bonometti L."/>
            <person name="Westerberg I."/>
            <person name="Brannstrom I.O."/>
            <person name="Guillou S."/>
            <person name="Cros-Aarteil S."/>
            <person name="Calhoun S."/>
            <person name="Haridas S."/>
            <person name="Kuo A."/>
            <person name="Mondo S."/>
            <person name="Pangilinan J."/>
            <person name="Riley R."/>
            <person name="LaButti K."/>
            <person name="Andreopoulos B."/>
            <person name="Lipzen A."/>
            <person name="Chen C."/>
            <person name="Yan M."/>
            <person name="Daum C."/>
            <person name="Ng V."/>
            <person name="Clum A."/>
            <person name="Steindorff A."/>
            <person name="Ohm R.A."/>
            <person name="Martin F."/>
            <person name="Silar P."/>
            <person name="Natvig D.O."/>
            <person name="Lalanne C."/>
            <person name="Gautier V."/>
            <person name="Ament-Velasquez S.L."/>
            <person name="Kruys A."/>
            <person name="Hutchinson M.I."/>
            <person name="Powell A.J."/>
            <person name="Barry K."/>
            <person name="Miller A.N."/>
            <person name="Grigoriev I.V."/>
            <person name="Debuchy R."/>
            <person name="Gladieux P."/>
            <person name="Hiltunen Thoren M."/>
            <person name="Johannesson H."/>
        </authorList>
    </citation>
    <scope>NUCLEOTIDE SEQUENCE</scope>
    <source>
        <strain evidence="3">PSN309</strain>
    </source>
</reference>
<protein>
    <recommendedName>
        <fullName evidence="5">Dolichyl-diphosphooligosaccharide-protein glycosyltransferase subunit OST5</fullName>
    </recommendedName>
</protein>
<feature type="signal peptide" evidence="2">
    <location>
        <begin position="1"/>
        <end position="25"/>
    </location>
</feature>
<keyword evidence="2" id="KW-0732">Signal</keyword>
<dbReference type="Proteomes" id="UP001302126">
    <property type="component" value="Unassembled WGS sequence"/>
</dbReference>
<feature type="transmembrane region" description="Helical" evidence="1">
    <location>
        <begin position="102"/>
        <end position="122"/>
    </location>
</feature>
<evidence type="ECO:0008006" key="5">
    <source>
        <dbReference type="Google" id="ProtNLM"/>
    </source>
</evidence>